<name>B7FHK3_MEDTR</name>
<proteinExistence type="evidence at transcript level"/>
<dbReference type="AlphaFoldDB" id="B7FHK3"/>
<organism evidence="1">
    <name type="scientific">Medicago truncatula</name>
    <name type="common">Barrel medic</name>
    <name type="synonym">Medicago tribuloides</name>
    <dbReference type="NCBI Taxonomy" id="3880"/>
    <lineage>
        <taxon>Eukaryota</taxon>
        <taxon>Viridiplantae</taxon>
        <taxon>Streptophyta</taxon>
        <taxon>Embryophyta</taxon>
        <taxon>Tracheophyta</taxon>
        <taxon>Spermatophyta</taxon>
        <taxon>Magnoliopsida</taxon>
        <taxon>eudicotyledons</taxon>
        <taxon>Gunneridae</taxon>
        <taxon>Pentapetalae</taxon>
        <taxon>rosids</taxon>
        <taxon>fabids</taxon>
        <taxon>Fabales</taxon>
        <taxon>Fabaceae</taxon>
        <taxon>Papilionoideae</taxon>
        <taxon>50 kb inversion clade</taxon>
        <taxon>NPAAA clade</taxon>
        <taxon>Hologalegina</taxon>
        <taxon>IRL clade</taxon>
        <taxon>Trifolieae</taxon>
        <taxon>Medicago</taxon>
    </lineage>
</organism>
<protein>
    <submittedName>
        <fullName evidence="1">Uncharacterized protein</fullName>
    </submittedName>
</protein>
<evidence type="ECO:0000313" key="1">
    <source>
        <dbReference type="EMBL" id="ACJ84232.1"/>
    </source>
</evidence>
<accession>B7FHK3</accession>
<sequence>MNFLPNSRGYPNGPPIMAASSIVTSYTFGLLFTKIPDMENFSPSKILTTYFIRPFFSTICFPIRPLAAFSNQLSVTVCEFHIICHSPSSSSGSSSPEFLFKEMSLSIASRTPTPDEIAVNNFCLGSVCFCSTNVVPLFPLEMRRFPECDKYVVSNQPFASSPRSLNGTGYGTLNGRNLKEKAALSNLKRILFPSPMDAAA</sequence>
<reference evidence="1" key="1">
    <citation type="submission" date="2008-12" db="EMBL/GenBank/DDBJ databases">
        <title>Medicago truncatula full length cdna cloning project.</title>
        <authorList>
            <person name="Moskal W."/>
            <person name="Chan A."/>
            <person name="Cheung F."/>
            <person name="Xiao Y."/>
            <person name="Town C.D."/>
        </authorList>
    </citation>
    <scope>NUCLEOTIDE SEQUENCE</scope>
</reference>
<dbReference type="EMBL" id="BT051568">
    <property type="protein sequence ID" value="ACJ84232.1"/>
    <property type="molecule type" value="mRNA"/>
</dbReference>